<dbReference type="InterPro" id="IPR025322">
    <property type="entry name" value="PADRE_dom"/>
</dbReference>
<evidence type="ECO:0000313" key="2">
    <source>
        <dbReference type="EMBL" id="KAG0460783.1"/>
    </source>
</evidence>
<feature type="region of interest" description="Disordered" evidence="1">
    <location>
        <begin position="1"/>
        <end position="52"/>
    </location>
</feature>
<sequence>MTHRPSATISPSPRLLFAAREEKESSKRFRNARWGTARSEATGGDRRQAGDISRRVMELPAPVTAESVANGFPGHAVFPSGDRYSSRPLLHTDELVAGQIYHLLPIQVGGGGRDGYRLPSLAAPYRVSFDPQGFLEAGPGVWKVKLAISAAHLAEILSQEARTEALIESVRAAAMCGAMWKASPVGSDLWSLASSRKASHYPGDSAGGS</sequence>
<proteinExistence type="predicted"/>
<dbReference type="PANTHER" id="PTHR33148:SF41">
    <property type="entry name" value="DUF4228 DOMAIN PROTEIN"/>
    <property type="match status" value="1"/>
</dbReference>
<accession>A0A835PXG2</accession>
<dbReference type="EMBL" id="JADCNL010000011">
    <property type="protein sequence ID" value="KAG0460783.1"/>
    <property type="molecule type" value="Genomic_DNA"/>
</dbReference>
<evidence type="ECO:0000256" key="1">
    <source>
        <dbReference type="SAM" id="MobiDB-lite"/>
    </source>
</evidence>
<dbReference type="AlphaFoldDB" id="A0A835PXG2"/>
<evidence type="ECO:0000313" key="3">
    <source>
        <dbReference type="Proteomes" id="UP000636800"/>
    </source>
</evidence>
<protein>
    <submittedName>
        <fullName evidence="2">Uncharacterized protein</fullName>
    </submittedName>
</protein>
<feature type="compositionally biased region" description="Polar residues" evidence="1">
    <location>
        <begin position="1"/>
        <end position="11"/>
    </location>
</feature>
<keyword evidence="3" id="KW-1185">Reference proteome</keyword>
<dbReference type="Pfam" id="PF14009">
    <property type="entry name" value="PADRE"/>
    <property type="match status" value="1"/>
</dbReference>
<organism evidence="2 3">
    <name type="scientific">Vanilla planifolia</name>
    <name type="common">Vanilla</name>
    <dbReference type="NCBI Taxonomy" id="51239"/>
    <lineage>
        <taxon>Eukaryota</taxon>
        <taxon>Viridiplantae</taxon>
        <taxon>Streptophyta</taxon>
        <taxon>Embryophyta</taxon>
        <taxon>Tracheophyta</taxon>
        <taxon>Spermatophyta</taxon>
        <taxon>Magnoliopsida</taxon>
        <taxon>Liliopsida</taxon>
        <taxon>Asparagales</taxon>
        <taxon>Orchidaceae</taxon>
        <taxon>Vanilloideae</taxon>
        <taxon>Vanilleae</taxon>
        <taxon>Vanilla</taxon>
    </lineage>
</organism>
<reference evidence="2 3" key="1">
    <citation type="journal article" date="2020" name="Nat. Food">
        <title>A phased Vanilla planifolia genome enables genetic improvement of flavour and production.</title>
        <authorList>
            <person name="Hasing T."/>
            <person name="Tang H."/>
            <person name="Brym M."/>
            <person name="Khazi F."/>
            <person name="Huang T."/>
            <person name="Chambers A.H."/>
        </authorList>
    </citation>
    <scope>NUCLEOTIDE SEQUENCE [LARGE SCALE GENOMIC DNA]</scope>
    <source>
        <tissue evidence="2">Leaf</tissue>
    </source>
</reference>
<gene>
    <name evidence="2" type="ORF">HPP92_021080</name>
</gene>
<dbReference type="PANTHER" id="PTHR33148">
    <property type="entry name" value="PLASTID MOVEMENT IMPAIRED PROTEIN-RELATED"/>
    <property type="match status" value="1"/>
</dbReference>
<comment type="caution">
    <text evidence="2">The sequence shown here is derived from an EMBL/GenBank/DDBJ whole genome shotgun (WGS) entry which is preliminary data.</text>
</comment>
<dbReference type="Proteomes" id="UP000636800">
    <property type="component" value="Chromosome 11"/>
</dbReference>
<name>A0A835PXG2_VANPL</name>
<feature type="compositionally biased region" description="Basic and acidic residues" evidence="1">
    <location>
        <begin position="43"/>
        <end position="52"/>
    </location>
</feature>